<proteinExistence type="predicted"/>
<dbReference type="Ensembl" id="ENSCCRT00000135319.1">
    <property type="protein sequence ID" value="ENSCCRP00000174634.1"/>
    <property type="gene ID" value="ENSCCRG00000020995.2"/>
</dbReference>
<dbReference type="InterPro" id="IPR041090">
    <property type="entry name" value="DUF5578"/>
</dbReference>
<dbReference type="InterPro" id="IPR016024">
    <property type="entry name" value="ARM-type_fold"/>
</dbReference>
<name>A0A9J8CY26_CYPCA</name>
<reference evidence="1" key="2">
    <citation type="submission" date="2025-09" db="UniProtKB">
        <authorList>
            <consortium name="Ensembl"/>
        </authorList>
    </citation>
    <scope>IDENTIFICATION</scope>
</reference>
<reference evidence="1" key="1">
    <citation type="submission" date="2025-08" db="UniProtKB">
        <authorList>
            <consortium name="Ensembl"/>
        </authorList>
    </citation>
    <scope>IDENTIFICATION</scope>
</reference>
<dbReference type="InterPro" id="IPR011989">
    <property type="entry name" value="ARM-like"/>
</dbReference>
<dbReference type="PANTHER" id="PTHR34258:SF1">
    <property type="entry name" value="ARMADILLO-LIKE HELICAL DOMAIN CONTAINING PROTEIN 1"/>
    <property type="match status" value="1"/>
</dbReference>
<accession>A0A9J8CY26</accession>
<dbReference type="OMA" id="KIARNHI"/>
<dbReference type="AlphaFoldDB" id="A0A9J8CY26"/>
<dbReference type="SUPFAM" id="SSF48371">
    <property type="entry name" value="ARM repeat"/>
    <property type="match status" value="1"/>
</dbReference>
<organism evidence="1 2">
    <name type="scientific">Cyprinus carpio carpio</name>
    <dbReference type="NCBI Taxonomy" id="630221"/>
    <lineage>
        <taxon>Eukaryota</taxon>
        <taxon>Metazoa</taxon>
        <taxon>Chordata</taxon>
        <taxon>Craniata</taxon>
        <taxon>Vertebrata</taxon>
        <taxon>Euteleostomi</taxon>
        <taxon>Actinopterygii</taxon>
        <taxon>Neopterygii</taxon>
        <taxon>Teleostei</taxon>
        <taxon>Ostariophysi</taxon>
        <taxon>Cypriniformes</taxon>
        <taxon>Cyprinidae</taxon>
        <taxon>Cyprininae</taxon>
        <taxon>Cyprinus</taxon>
    </lineage>
</organism>
<sequence>MSSSKEQASISQVMCFLHEWDQGNKTVRSRMLSDFLAKNIGKTCPELELEFAQVSSLFLARLTAWIRLTYMFGTCLDLQLRAVGVFLSANSSYQYMIEFLEVGGVLTLLEILGQDKLKDGDKTEALCLLQIIANAGQKYNELICESYGVKAVAECLAKSETEGTQETAAALLESLAHGNPKYKNQVYKGLIALLTCTSPRAQQLVLHILRIVQPIVKTAHHSIVEPLLNLLRSLHLEVQYEDSEVAKMTDSLPVLLQQAASAKTIRTLAQRSEEISKELLSLSVIHHLLYAMGNQEHADAQRQASLALEVQLKLPSTHTHSLILTYADSASAISKFNTGQTIDQ</sequence>
<dbReference type="PANTHER" id="PTHR34258">
    <property type="entry name" value="ARMADILLO-LIKE HELICAL DOMAIN CONTAINING PROTEIN 1"/>
    <property type="match status" value="1"/>
</dbReference>
<protein>
    <submittedName>
        <fullName evidence="1">Armadillo like helical domain containing 1</fullName>
    </submittedName>
</protein>
<dbReference type="Gene3D" id="1.25.10.10">
    <property type="entry name" value="Leucine-rich Repeat Variant"/>
    <property type="match status" value="1"/>
</dbReference>
<evidence type="ECO:0000313" key="2">
    <source>
        <dbReference type="Proteomes" id="UP001108240"/>
    </source>
</evidence>
<keyword evidence="2" id="KW-1185">Reference proteome</keyword>
<dbReference type="Proteomes" id="UP001108240">
    <property type="component" value="Unplaced"/>
</dbReference>
<evidence type="ECO:0000313" key="1">
    <source>
        <dbReference type="Ensembl" id="ENSCCRP00000174634.1"/>
    </source>
</evidence>
<dbReference type="Pfam" id="PF17741">
    <property type="entry name" value="DUF5578"/>
    <property type="match status" value="1"/>
</dbReference>
<dbReference type="GeneTree" id="ENSGT00940000166922"/>